<feature type="non-terminal residue" evidence="1">
    <location>
        <position position="1"/>
    </location>
</feature>
<reference evidence="1" key="1">
    <citation type="journal article" date="2020" name="Stud. Mycol.">
        <title>101 Dothideomycetes genomes: a test case for predicting lifestyles and emergence of pathogens.</title>
        <authorList>
            <person name="Haridas S."/>
            <person name="Albert R."/>
            <person name="Binder M."/>
            <person name="Bloem J."/>
            <person name="Labutti K."/>
            <person name="Salamov A."/>
            <person name="Andreopoulos B."/>
            <person name="Baker S."/>
            <person name="Barry K."/>
            <person name="Bills G."/>
            <person name="Bluhm B."/>
            <person name="Cannon C."/>
            <person name="Castanera R."/>
            <person name="Culley D."/>
            <person name="Daum C."/>
            <person name="Ezra D."/>
            <person name="Gonzalez J."/>
            <person name="Henrissat B."/>
            <person name="Kuo A."/>
            <person name="Liang C."/>
            <person name="Lipzen A."/>
            <person name="Lutzoni F."/>
            <person name="Magnuson J."/>
            <person name="Mondo S."/>
            <person name="Nolan M."/>
            <person name="Ohm R."/>
            <person name="Pangilinan J."/>
            <person name="Park H.-J."/>
            <person name="Ramirez L."/>
            <person name="Alfaro M."/>
            <person name="Sun H."/>
            <person name="Tritt A."/>
            <person name="Yoshinaga Y."/>
            <person name="Zwiers L.-H."/>
            <person name="Turgeon B."/>
            <person name="Goodwin S."/>
            <person name="Spatafora J."/>
            <person name="Crous P."/>
            <person name="Grigoriev I."/>
        </authorList>
    </citation>
    <scope>NUCLEOTIDE SEQUENCE</scope>
    <source>
        <strain evidence="1">ATCC 74209</strain>
    </source>
</reference>
<name>A0A9P4MRK3_9PLEO</name>
<evidence type="ECO:0000313" key="1">
    <source>
        <dbReference type="EMBL" id="KAF2203109.1"/>
    </source>
</evidence>
<accession>A0A9P4MRK3</accession>
<dbReference type="Proteomes" id="UP000799536">
    <property type="component" value="Unassembled WGS sequence"/>
</dbReference>
<protein>
    <submittedName>
        <fullName evidence="1">Uncharacterized protein</fullName>
    </submittedName>
</protein>
<evidence type="ECO:0000313" key="2">
    <source>
        <dbReference type="Proteomes" id="UP000799536"/>
    </source>
</evidence>
<keyword evidence="2" id="KW-1185">Reference proteome</keyword>
<dbReference type="AlphaFoldDB" id="A0A9P4MRK3"/>
<sequence>TAGIPVNELACSDTSAYSGTSNPDYREIQKTRFRNPPIVPLLGADGASLSNCTSHFYALRG</sequence>
<proteinExistence type="predicted"/>
<organism evidence="1 2">
    <name type="scientific">Delitschia confertaspora ATCC 74209</name>
    <dbReference type="NCBI Taxonomy" id="1513339"/>
    <lineage>
        <taxon>Eukaryota</taxon>
        <taxon>Fungi</taxon>
        <taxon>Dikarya</taxon>
        <taxon>Ascomycota</taxon>
        <taxon>Pezizomycotina</taxon>
        <taxon>Dothideomycetes</taxon>
        <taxon>Pleosporomycetidae</taxon>
        <taxon>Pleosporales</taxon>
        <taxon>Delitschiaceae</taxon>
        <taxon>Delitschia</taxon>
    </lineage>
</organism>
<gene>
    <name evidence="1" type="ORF">GQ43DRAFT_367633</name>
</gene>
<comment type="caution">
    <text evidence="1">The sequence shown here is derived from an EMBL/GenBank/DDBJ whole genome shotgun (WGS) entry which is preliminary data.</text>
</comment>
<dbReference type="EMBL" id="ML993913">
    <property type="protein sequence ID" value="KAF2203109.1"/>
    <property type="molecule type" value="Genomic_DNA"/>
</dbReference>